<dbReference type="AlphaFoldDB" id="A0A2I0ALY1"/>
<keyword evidence="3" id="KW-1185">Reference proteome</keyword>
<gene>
    <name evidence="2" type="ORF">AXF42_Ash014970</name>
</gene>
<reference evidence="2 3" key="1">
    <citation type="journal article" date="2017" name="Nature">
        <title>The Apostasia genome and the evolution of orchids.</title>
        <authorList>
            <person name="Zhang G.Q."/>
            <person name="Liu K.W."/>
            <person name="Li Z."/>
            <person name="Lohaus R."/>
            <person name="Hsiao Y.Y."/>
            <person name="Niu S.C."/>
            <person name="Wang J.Y."/>
            <person name="Lin Y.C."/>
            <person name="Xu Q."/>
            <person name="Chen L.J."/>
            <person name="Yoshida K."/>
            <person name="Fujiwara S."/>
            <person name="Wang Z.W."/>
            <person name="Zhang Y.Q."/>
            <person name="Mitsuda N."/>
            <person name="Wang M."/>
            <person name="Liu G.H."/>
            <person name="Pecoraro L."/>
            <person name="Huang H.X."/>
            <person name="Xiao X.J."/>
            <person name="Lin M."/>
            <person name="Wu X.Y."/>
            <person name="Wu W.L."/>
            <person name="Chen Y.Y."/>
            <person name="Chang S.B."/>
            <person name="Sakamoto S."/>
            <person name="Ohme-Takagi M."/>
            <person name="Yagi M."/>
            <person name="Zeng S.J."/>
            <person name="Shen C.Y."/>
            <person name="Yeh C.M."/>
            <person name="Luo Y.B."/>
            <person name="Tsai W.C."/>
            <person name="Van de Peer Y."/>
            <person name="Liu Z.J."/>
        </authorList>
    </citation>
    <scope>NUCLEOTIDE SEQUENCE [LARGE SCALE GENOMIC DNA]</scope>
    <source>
        <strain evidence="3">cv. Shenzhen</strain>
        <tissue evidence="2">Stem</tissue>
    </source>
</reference>
<proteinExistence type="predicted"/>
<evidence type="ECO:0000313" key="3">
    <source>
        <dbReference type="Proteomes" id="UP000236161"/>
    </source>
</evidence>
<evidence type="ECO:0000256" key="1">
    <source>
        <dbReference type="SAM" id="MobiDB-lite"/>
    </source>
</evidence>
<organism evidence="2 3">
    <name type="scientific">Apostasia shenzhenica</name>
    <dbReference type="NCBI Taxonomy" id="1088818"/>
    <lineage>
        <taxon>Eukaryota</taxon>
        <taxon>Viridiplantae</taxon>
        <taxon>Streptophyta</taxon>
        <taxon>Embryophyta</taxon>
        <taxon>Tracheophyta</taxon>
        <taxon>Spermatophyta</taxon>
        <taxon>Magnoliopsida</taxon>
        <taxon>Liliopsida</taxon>
        <taxon>Asparagales</taxon>
        <taxon>Orchidaceae</taxon>
        <taxon>Apostasioideae</taxon>
        <taxon>Apostasia</taxon>
    </lineage>
</organism>
<protein>
    <submittedName>
        <fullName evidence="2">Uncharacterized protein</fullName>
    </submittedName>
</protein>
<name>A0A2I0ALY1_9ASPA</name>
<sequence>MRTPRKKTTNKIYISMQYYCKRPPITSSHACNSHTLSGDKQLLCQSSRSSPTTRPPLPQALPLEDSIPPPTPSAERVALKFIFQPLQ</sequence>
<dbReference type="EMBL" id="KZ451973">
    <property type="protein sequence ID" value="PKA56466.1"/>
    <property type="molecule type" value="Genomic_DNA"/>
</dbReference>
<dbReference type="Proteomes" id="UP000236161">
    <property type="component" value="Unassembled WGS sequence"/>
</dbReference>
<evidence type="ECO:0000313" key="2">
    <source>
        <dbReference type="EMBL" id="PKA56466.1"/>
    </source>
</evidence>
<accession>A0A2I0ALY1</accession>
<feature type="region of interest" description="Disordered" evidence="1">
    <location>
        <begin position="42"/>
        <end position="72"/>
    </location>
</feature>